<evidence type="ECO:0000256" key="1">
    <source>
        <dbReference type="ARBA" id="ARBA00004328"/>
    </source>
</evidence>
<organism evidence="6">
    <name type="scientific">Microvirus mar23</name>
    <dbReference type="NCBI Taxonomy" id="2851156"/>
    <lineage>
        <taxon>Viruses</taxon>
        <taxon>Monodnaviria</taxon>
        <taxon>Sangervirae</taxon>
        <taxon>Phixviricota</taxon>
        <taxon>Malgrandaviricetes</taxon>
        <taxon>Petitvirales</taxon>
        <taxon>Microviridae</taxon>
    </lineage>
</organism>
<evidence type="ECO:0000256" key="4">
    <source>
        <dbReference type="ARBA" id="ARBA00022561"/>
    </source>
</evidence>
<comment type="subcellular location">
    <subcellularLocation>
        <location evidence="1">Virion</location>
    </subcellularLocation>
</comment>
<dbReference type="Pfam" id="PF02305">
    <property type="entry name" value="Phage_F"/>
    <property type="match status" value="2"/>
</dbReference>
<dbReference type="GO" id="GO:0005198">
    <property type="term" value="F:structural molecule activity"/>
    <property type="evidence" value="ECO:0007669"/>
    <property type="project" value="InterPro"/>
</dbReference>
<protein>
    <submittedName>
        <fullName evidence="6">Major capsid protein</fullName>
    </submittedName>
</protein>
<dbReference type="EMBL" id="MZ089769">
    <property type="protein sequence ID" value="QXN75092.1"/>
    <property type="molecule type" value="Genomic_DNA"/>
</dbReference>
<evidence type="ECO:0000256" key="3">
    <source>
        <dbReference type="ARBA" id="ARBA00022431"/>
    </source>
</evidence>
<accession>A0A8F5MIU7</accession>
<dbReference type="SUPFAM" id="SSF88645">
    <property type="entry name" value="ssDNA viruses"/>
    <property type="match status" value="1"/>
</dbReference>
<dbReference type="InterPro" id="IPR037002">
    <property type="entry name" value="Microviridae_protein_F_sf"/>
</dbReference>
<dbReference type="Gene3D" id="2.60.169.10">
    <property type="entry name" value="Microviridae F protein"/>
    <property type="match status" value="2"/>
</dbReference>
<sequence length="604" mass="67760">MSSSPIFSKVQAAYAHTSLFNLGFENKLTTNWFKITPFLCKEILPGDIARVKTEQLVRLAPMFYPLMQRIRVYTHFFFVPYRLLWDKWESFITQSEQGTYTVPGNPSNKTDFPTELPTITLPEGAILPSSNGIALQVWNEVIKSGSLADYLGLNFSPAGLNHAVGSQIAGEDVTFQYLPFLAYQKIYNDFYRDENLEEDDFIMATDGNHEYEAGTSGPNSLLDEVLFKFRYRYWPKDYFTSALPWTQKGDDMTLPLQGRAPVFNSIGDPSEMHVGLSGNLHVPGTSVQFYRPNTDYEAGEPIIAKVIANNTVQLGVEPSAAPLLVGNNAQDVSLSSVDAYGSLNSIYTDLSQATPTTINELRRAVALQRWSEINARGGTRYVEQLQAHFGVRPRDSRLQRAEYLGGGVSDITISEVLQTSGSDINGETTPQGNMAGHGVNASYNHAFKRYFSEHGVLIGLMTILPNANYYQGAQRQYLKRGVYDFGWPSLAHLGEQPIYDAEIFNDGIPRNVEAEENVFGYTPRYAEYKFSNDEIHGDFRTSLSNWHTGRVFGNTPNLNKTFANGQNFSPNVFSVQDVDPFWCDMYIDIKMSRKLPKFGTPSIL</sequence>
<evidence type="ECO:0000256" key="2">
    <source>
        <dbReference type="ARBA" id="ARBA00009963"/>
    </source>
</evidence>
<keyword evidence="5" id="KW-0946">Virion</keyword>
<dbReference type="InterPro" id="IPR003514">
    <property type="entry name" value="Microviridae_protein_F"/>
</dbReference>
<evidence type="ECO:0000256" key="5">
    <source>
        <dbReference type="ARBA" id="ARBA00022844"/>
    </source>
</evidence>
<name>A0A8F5MIU7_9VIRU</name>
<dbReference type="InterPro" id="IPR016184">
    <property type="entry name" value="Capsid/spike_ssDNA_virus"/>
</dbReference>
<keyword evidence="3" id="KW-1140">T=1 icosahedral capsid protein</keyword>
<keyword evidence="4" id="KW-0167">Capsid protein</keyword>
<dbReference type="GO" id="GO:0039615">
    <property type="term" value="C:T=1 icosahedral viral capsid"/>
    <property type="evidence" value="ECO:0007669"/>
    <property type="project" value="UniProtKB-KW"/>
</dbReference>
<reference evidence="6" key="1">
    <citation type="submission" date="2021-04" db="EMBL/GenBank/DDBJ databases">
        <title>Genomes of microviruses identified in yellow-bellied marmot fecal samples.</title>
        <authorList>
            <person name="Varsani A."/>
            <person name="Kraberger S."/>
            <person name="Chatterjee A."/>
            <person name="Richet C."/>
            <person name="Fontenele R.S."/>
            <person name="Schmidlin K."/>
            <person name="Blumstein D.T."/>
        </authorList>
    </citation>
    <scope>NUCLEOTIDE SEQUENCE</scope>
    <source>
        <strain evidence="6">Mar23</strain>
    </source>
</reference>
<comment type="similarity">
    <text evidence="2">Belongs to the microviridae F protein family.</text>
</comment>
<proteinExistence type="inferred from homology"/>
<evidence type="ECO:0000313" key="6">
    <source>
        <dbReference type="EMBL" id="QXN75092.1"/>
    </source>
</evidence>